<organism evidence="2 3">
    <name type="scientific">Brassica carinata</name>
    <name type="common">Ethiopian mustard</name>
    <name type="synonym">Abyssinian cabbage</name>
    <dbReference type="NCBI Taxonomy" id="52824"/>
    <lineage>
        <taxon>Eukaryota</taxon>
        <taxon>Viridiplantae</taxon>
        <taxon>Streptophyta</taxon>
        <taxon>Embryophyta</taxon>
        <taxon>Tracheophyta</taxon>
        <taxon>Spermatophyta</taxon>
        <taxon>Magnoliopsida</taxon>
        <taxon>eudicotyledons</taxon>
        <taxon>Gunneridae</taxon>
        <taxon>Pentapetalae</taxon>
        <taxon>rosids</taxon>
        <taxon>malvids</taxon>
        <taxon>Brassicales</taxon>
        <taxon>Brassicaceae</taxon>
        <taxon>Brassiceae</taxon>
        <taxon>Brassica</taxon>
    </lineage>
</organism>
<dbReference type="OrthoDB" id="185175at2759"/>
<comment type="caution">
    <text evidence="2">The sequence shown here is derived from an EMBL/GenBank/DDBJ whole genome shotgun (WGS) entry which is preliminary data.</text>
</comment>
<name>A0A8X7UDF2_BRACI</name>
<keyword evidence="3" id="KW-1185">Reference proteome</keyword>
<dbReference type="GO" id="GO:0005096">
    <property type="term" value="F:GTPase activator activity"/>
    <property type="evidence" value="ECO:0007669"/>
    <property type="project" value="UniProtKB-KW"/>
</dbReference>
<dbReference type="AlphaFoldDB" id="A0A8X7UDF2"/>
<evidence type="ECO:0000313" key="2">
    <source>
        <dbReference type="EMBL" id="KAG2274484.1"/>
    </source>
</evidence>
<evidence type="ECO:0000313" key="3">
    <source>
        <dbReference type="Proteomes" id="UP000886595"/>
    </source>
</evidence>
<dbReference type="EMBL" id="JAAMPC010000012">
    <property type="protein sequence ID" value="KAG2274484.1"/>
    <property type="molecule type" value="Genomic_DNA"/>
</dbReference>
<dbReference type="PANTHER" id="PTHR23177">
    <property type="entry name" value="MKIAA1688 PROTEIN"/>
    <property type="match status" value="1"/>
</dbReference>
<dbReference type="Proteomes" id="UP000886595">
    <property type="component" value="Unassembled WGS sequence"/>
</dbReference>
<evidence type="ECO:0000256" key="1">
    <source>
        <dbReference type="ARBA" id="ARBA00022468"/>
    </source>
</evidence>
<dbReference type="PANTHER" id="PTHR23177:SF64">
    <property type="entry name" value="RHO GTPASE-ACTIVATING PROTEIN 1"/>
    <property type="match status" value="1"/>
</dbReference>
<accession>A0A8X7UDF2</accession>
<protein>
    <submittedName>
        <fullName evidence="2">Uncharacterized protein</fullName>
    </submittedName>
</protein>
<keyword evidence="1" id="KW-0343">GTPase activation</keyword>
<sequence>MKKISRSLYWLSGDVWFIAKINRRELCSMEIGWPTSVRHVAFEPEGSQKRSRELPTSVLDSLSSEQVMQCQTEEDYVELVWLLPPTDVQTSDSGQMETEIKSSVLALALPAQWPVGKRIDQPEPSRFEGRAY</sequence>
<gene>
    <name evidence="2" type="ORF">Bca52824_057039</name>
</gene>
<dbReference type="InterPro" id="IPR044785">
    <property type="entry name" value="RopGAP1-5"/>
</dbReference>
<proteinExistence type="predicted"/>
<reference evidence="2 3" key="1">
    <citation type="submission" date="2020-02" db="EMBL/GenBank/DDBJ databases">
        <authorList>
            <person name="Ma Q."/>
            <person name="Huang Y."/>
            <person name="Song X."/>
            <person name="Pei D."/>
        </authorList>
    </citation>
    <scope>NUCLEOTIDE SEQUENCE [LARGE SCALE GENOMIC DNA]</scope>
    <source>
        <strain evidence="2">Sxm20200214</strain>
        <tissue evidence="2">Leaf</tissue>
    </source>
</reference>